<dbReference type="Gene3D" id="1.10.10.10">
    <property type="entry name" value="Winged helix-like DNA-binding domain superfamily/Winged helix DNA-binding domain"/>
    <property type="match status" value="1"/>
</dbReference>
<evidence type="ECO:0000259" key="4">
    <source>
        <dbReference type="PROSITE" id="PS50043"/>
    </source>
</evidence>
<protein>
    <submittedName>
        <fullName evidence="5">Helix-turn-helix transcriptional regulator</fullName>
    </submittedName>
</protein>
<dbReference type="GO" id="GO:0006355">
    <property type="term" value="P:regulation of DNA-templated transcription"/>
    <property type="evidence" value="ECO:0007669"/>
    <property type="project" value="InterPro"/>
</dbReference>
<keyword evidence="2" id="KW-0238">DNA-binding</keyword>
<dbReference type="Proteomes" id="UP000550729">
    <property type="component" value="Unassembled WGS sequence"/>
</dbReference>
<dbReference type="PRINTS" id="PR00038">
    <property type="entry name" value="HTHLUXR"/>
</dbReference>
<dbReference type="CDD" id="cd06170">
    <property type="entry name" value="LuxR_C_like"/>
    <property type="match status" value="1"/>
</dbReference>
<dbReference type="InterPro" id="IPR016032">
    <property type="entry name" value="Sig_transdc_resp-reg_C-effctor"/>
</dbReference>
<dbReference type="InterPro" id="IPR000792">
    <property type="entry name" value="Tscrpt_reg_LuxR_C"/>
</dbReference>
<reference evidence="5 6" key="1">
    <citation type="submission" date="2020-04" db="EMBL/GenBank/DDBJ databases">
        <title>Gordonia sp. nov. TBRC 11910.</title>
        <authorList>
            <person name="Suriyachadkun C."/>
        </authorList>
    </citation>
    <scope>NUCLEOTIDE SEQUENCE [LARGE SCALE GENOMIC DNA]</scope>
    <source>
        <strain evidence="5 6">TBRC 11910</strain>
    </source>
</reference>
<evidence type="ECO:0000313" key="5">
    <source>
        <dbReference type="EMBL" id="NMO04354.1"/>
    </source>
</evidence>
<feature type="domain" description="HTH luxR-type" evidence="4">
    <location>
        <begin position="183"/>
        <end position="249"/>
    </location>
</feature>
<evidence type="ECO:0000313" key="6">
    <source>
        <dbReference type="Proteomes" id="UP000550729"/>
    </source>
</evidence>
<name>A0A848L0A9_9ACTN</name>
<sequence>MPDQTGPVPTVEIDRAEAVIDACRAARSLPDLKSTLMTVLHEHYHCPNTTFLVGHTFRTAFTDPDTVTTGRVTTVIDEYHDRWHHSDIFATPQAFAALRRHSAISYTQLRQPPAQAVDYVDRFLFRKDFHSATALHFTLANDAHAVVGLFDSAGHDMSPHKLAGLTRVSNGISELARTLPGPPVRPWRDSLTARQQELTELICDGHTTEEIAIILSITTDTVKKYVTRIFAATGVRNRTELVKLVFQEKISFTTQ</sequence>
<dbReference type="SUPFAM" id="SSF46894">
    <property type="entry name" value="C-terminal effector domain of the bipartite response regulators"/>
    <property type="match status" value="1"/>
</dbReference>
<dbReference type="PROSITE" id="PS50043">
    <property type="entry name" value="HTH_LUXR_2"/>
    <property type="match status" value="1"/>
</dbReference>
<dbReference type="PANTHER" id="PTHR44688:SF16">
    <property type="entry name" value="DNA-BINDING TRANSCRIPTIONAL ACTIVATOR DEVR_DOSR"/>
    <property type="match status" value="1"/>
</dbReference>
<dbReference type="RefSeq" id="WP_170196855.1">
    <property type="nucleotide sequence ID" value="NZ_JABBNB010000034.1"/>
</dbReference>
<dbReference type="SMART" id="SM00421">
    <property type="entry name" value="HTH_LUXR"/>
    <property type="match status" value="1"/>
</dbReference>
<dbReference type="PANTHER" id="PTHR44688">
    <property type="entry name" value="DNA-BINDING TRANSCRIPTIONAL ACTIVATOR DEVR_DOSR"/>
    <property type="match status" value="1"/>
</dbReference>
<keyword evidence="1" id="KW-0805">Transcription regulation</keyword>
<dbReference type="InterPro" id="IPR036388">
    <property type="entry name" value="WH-like_DNA-bd_sf"/>
</dbReference>
<dbReference type="AlphaFoldDB" id="A0A848L0A9"/>
<gene>
    <name evidence="5" type="ORF">HH308_24345</name>
</gene>
<dbReference type="GO" id="GO:0003677">
    <property type="term" value="F:DNA binding"/>
    <property type="evidence" value="ECO:0007669"/>
    <property type="project" value="UniProtKB-KW"/>
</dbReference>
<comment type="caution">
    <text evidence="5">The sequence shown here is derived from an EMBL/GenBank/DDBJ whole genome shotgun (WGS) entry which is preliminary data.</text>
</comment>
<evidence type="ECO:0000256" key="3">
    <source>
        <dbReference type="ARBA" id="ARBA00023163"/>
    </source>
</evidence>
<organism evidence="5 6">
    <name type="scientific">Gordonia asplenii</name>
    <dbReference type="NCBI Taxonomy" id="2725283"/>
    <lineage>
        <taxon>Bacteria</taxon>
        <taxon>Bacillati</taxon>
        <taxon>Actinomycetota</taxon>
        <taxon>Actinomycetes</taxon>
        <taxon>Mycobacteriales</taxon>
        <taxon>Gordoniaceae</taxon>
        <taxon>Gordonia</taxon>
    </lineage>
</organism>
<dbReference type="EMBL" id="JABBNB010000034">
    <property type="protein sequence ID" value="NMO04354.1"/>
    <property type="molecule type" value="Genomic_DNA"/>
</dbReference>
<keyword evidence="6" id="KW-1185">Reference proteome</keyword>
<keyword evidence="3" id="KW-0804">Transcription</keyword>
<evidence type="ECO:0000256" key="2">
    <source>
        <dbReference type="ARBA" id="ARBA00023125"/>
    </source>
</evidence>
<dbReference type="Pfam" id="PF00196">
    <property type="entry name" value="GerE"/>
    <property type="match status" value="1"/>
</dbReference>
<accession>A0A848L0A9</accession>
<proteinExistence type="predicted"/>
<evidence type="ECO:0000256" key="1">
    <source>
        <dbReference type="ARBA" id="ARBA00023015"/>
    </source>
</evidence>